<reference evidence="4" key="1">
    <citation type="submission" date="2024-06" db="EMBL/GenBank/DDBJ databases">
        <title>Draft Genome Sequences of Epichloe bromicola Strains Isolated from Elymus ciliaris.</title>
        <authorList>
            <consortium name="Epichloe bromicola genome sequencing consortium"/>
            <person name="Miura A."/>
            <person name="Imano S."/>
            <person name="Ashida A."/>
            <person name="Sato I."/>
            <person name="Chiba S."/>
            <person name="Tanaka A."/>
            <person name="Camagna M."/>
            <person name="Takemoto D."/>
        </authorList>
    </citation>
    <scope>NUCLEOTIDE SEQUENCE [LARGE SCALE GENOMIC DNA]</scope>
    <source>
        <strain evidence="4">DP</strain>
    </source>
</reference>
<evidence type="ECO:0000313" key="4">
    <source>
        <dbReference type="Proteomes" id="UP001562357"/>
    </source>
</evidence>
<dbReference type="Gene3D" id="1.10.287.1490">
    <property type="match status" value="1"/>
</dbReference>
<protein>
    <submittedName>
        <fullName evidence="3">Uncharacterized protein</fullName>
    </submittedName>
</protein>
<keyword evidence="4" id="KW-1185">Reference proteome</keyword>
<accession>A0ABQ0CHK1</accession>
<feature type="coiled-coil region" evidence="1">
    <location>
        <begin position="411"/>
        <end position="438"/>
    </location>
</feature>
<evidence type="ECO:0000256" key="2">
    <source>
        <dbReference type="SAM" id="MobiDB-lite"/>
    </source>
</evidence>
<name>A0ABQ0CHK1_9HYPO</name>
<feature type="compositionally biased region" description="Polar residues" evidence="2">
    <location>
        <begin position="658"/>
        <end position="670"/>
    </location>
</feature>
<feature type="coiled-coil region" evidence="1">
    <location>
        <begin position="313"/>
        <end position="375"/>
    </location>
</feature>
<organism evidence="3 4">
    <name type="scientific">Epichloe bromicola</name>
    <dbReference type="NCBI Taxonomy" id="79588"/>
    <lineage>
        <taxon>Eukaryota</taxon>
        <taxon>Fungi</taxon>
        <taxon>Dikarya</taxon>
        <taxon>Ascomycota</taxon>
        <taxon>Pezizomycotina</taxon>
        <taxon>Sordariomycetes</taxon>
        <taxon>Hypocreomycetidae</taxon>
        <taxon>Hypocreales</taxon>
        <taxon>Clavicipitaceae</taxon>
        <taxon>Epichloe</taxon>
    </lineage>
</organism>
<evidence type="ECO:0000256" key="1">
    <source>
        <dbReference type="SAM" id="Coils"/>
    </source>
</evidence>
<dbReference type="EMBL" id="BAAFGZ010000029">
    <property type="protein sequence ID" value="GAB0132916.1"/>
    <property type="molecule type" value="Genomic_DNA"/>
</dbReference>
<evidence type="ECO:0000313" key="3">
    <source>
        <dbReference type="EMBL" id="GAB0132916.1"/>
    </source>
</evidence>
<feature type="region of interest" description="Disordered" evidence="2">
    <location>
        <begin position="658"/>
        <end position="678"/>
    </location>
</feature>
<gene>
    <name evidence="3" type="primary">g1337</name>
    <name evidence="3" type="ORF">EsDP_00001337</name>
</gene>
<keyword evidence="1" id="KW-0175">Coiled coil</keyword>
<dbReference type="Proteomes" id="UP001562357">
    <property type="component" value="Unassembled WGS sequence"/>
</dbReference>
<proteinExistence type="predicted"/>
<comment type="caution">
    <text evidence="3">The sequence shown here is derived from an EMBL/GenBank/DDBJ whole genome shotgun (WGS) entry which is preliminary data.</text>
</comment>
<sequence>MSIQREQTEARCDTLADIVLSMDSLQTSVAQDQSVDEVKTAVTSMAKSVAREQSVCEVKTAIDGMAQSVAREQSVCEARTAVNSLAASLSGVAREQSVKDTIAAVYNVAEMLNNLEGAQLAIGNVVQKVYHLAEGQSANAADRLVQDETLSSSVSDLRTHVDKGFQANLQAIDGLSRCIAECASEEETPNPMVNKLNEIRQAIPTEKQLQRLLGDELRTVGEAVQETLKLDQMETLLNERFEGVAKSLAADLDQLQASLAKDGRDVISDMAAQKGQLNLVVEGSDHMSKALSGVQRDIETVGQIKAHFDQAVARQEAEALAEARRTIASLERELSRSKAADHARAAEVDHLRAALERSENNVSKLGDRVDRLADSLNGVTANASNDRIHIYNLTTQLRQVSDEKARIAVALDDANESITRLTGENSALSDELKAASDREAAALDQADEVATDFLDLDSALVEALSEQPKSVKERAALAAEMAQCRQERHLAMQRATDAEQSAENLRAATLLSAEQAQAAAGELDACQAARDAVAARVAARNDVDDDDDDILSLAFSKMATLTGSMPLIPTHPSHVATGVDNVVANMVEHILRHDKTMDGLAAFCRKGPLDRWFCLTEVASLGELCQYIADPKRPDACEIHGDRGGCLLVQVVLVEQTDSADQENNPQQPEQGDLDEYVPYPDVEWRELYP</sequence>